<keyword evidence="2 5" id="KW-0328">Glycosyltransferase</keyword>
<dbReference type="Gene3D" id="3.40.1030.10">
    <property type="entry name" value="Nucleoside phosphorylase/phosphoribosyltransferase catalytic domain"/>
    <property type="match status" value="1"/>
</dbReference>
<sequence length="237" mass="24626">MIASSIMSKKLAEGAGALVLDVKVGSGAFMRSPVQARELAHTMVELGAAHGVPTRRGDVPLGRTVGMLEVAEALEVLAGGGPPDVVELTLRLAGEMLELAGIHGRDPAQTLRDGTAMDRFRRLVAAQGGDLSKPLPMSTVTGAGASGTMGDIDAMAVGLAAWRLGAGRSRPGARVQHGAGVRIHRRPGEPVVVGEPLFTLYTNAPERFGAARAELAGGWSIRDSPPQVRPLIVDRIV</sequence>
<organism evidence="5 6">
    <name type="scientific">Mycobacterium tuberculosis CAS/NITR204</name>
    <dbReference type="NCBI Taxonomy" id="1310114"/>
    <lineage>
        <taxon>Bacteria</taxon>
        <taxon>Bacillati</taxon>
        <taxon>Actinomycetota</taxon>
        <taxon>Actinomycetes</taxon>
        <taxon>Mycobacteriales</taxon>
        <taxon>Mycobacteriaceae</taxon>
        <taxon>Mycobacterium</taxon>
        <taxon>Mycobacterium tuberculosis complex</taxon>
    </lineage>
</organism>
<dbReference type="GO" id="GO:0004645">
    <property type="term" value="F:1,4-alpha-oligoglucan phosphorylase activity"/>
    <property type="evidence" value="ECO:0007669"/>
    <property type="project" value="InterPro"/>
</dbReference>
<dbReference type="AlphaFoldDB" id="R4MLC6"/>
<evidence type="ECO:0000256" key="3">
    <source>
        <dbReference type="ARBA" id="ARBA00022679"/>
    </source>
</evidence>
<dbReference type="GO" id="GO:0009032">
    <property type="term" value="F:thymidine phosphorylase activity"/>
    <property type="evidence" value="ECO:0007669"/>
    <property type="project" value="UniProtKB-EC"/>
</dbReference>
<dbReference type="SUPFAM" id="SSF54680">
    <property type="entry name" value="Pyrimidine nucleoside phosphorylase C-terminal domain"/>
    <property type="match status" value="1"/>
</dbReference>
<proteinExistence type="inferred from homology"/>
<keyword evidence="3 5" id="KW-0808">Transferase</keyword>
<gene>
    <name evidence="5" type="primary">deoA</name>
    <name evidence="5" type="ORF">J113_23155</name>
</gene>
<dbReference type="FunFam" id="3.90.1170.30:FF:000005">
    <property type="entry name" value="Thymidine phosphorylase"/>
    <property type="match status" value="1"/>
</dbReference>
<dbReference type="Gene3D" id="3.90.1170.30">
    <property type="entry name" value="Pyrimidine nucleoside phosphorylase-like, C-terminal domain"/>
    <property type="match status" value="1"/>
</dbReference>
<accession>R4MLC6</accession>
<name>R4MLC6_MYCTX</name>
<dbReference type="HOGENOM" id="CLU_1169649_0_0_11"/>
<dbReference type="SUPFAM" id="SSF52418">
    <property type="entry name" value="Nucleoside phosphorylase/phosphoribosyltransferase catalytic domain"/>
    <property type="match status" value="1"/>
</dbReference>
<dbReference type="Proteomes" id="UP000013548">
    <property type="component" value="Chromosome"/>
</dbReference>
<dbReference type="GO" id="GO:0006213">
    <property type="term" value="P:pyrimidine nucleoside metabolic process"/>
    <property type="evidence" value="ECO:0007669"/>
    <property type="project" value="InterPro"/>
</dbReference>
<evidence type="ECO:0000256" key="2">
    <source>
        <dbReference type="ARBA" id="ARBA00022676"/>
    </source>
</evidence>
<evidence type="ECO:0000256" key="1">
    <source>
        <dbReference type="ARBA" id="ARBA00006915"/>
    </source>
</evidence>
<evidence type="ECO:0000313" key="5">
    <source>
        <dbReference type="EMBL" id="AGL28761.1"/>
    </source>
</evidence>
<comment type="similarity">
    <text evidence="1">Belongs to the thymidine/pyrimidine-nucleoside phosphorylase family.</text>
</comment>
<dbReference type="InterPro" id="IPR036566">
    <property type="entry name" value="PYNP-like_C_sf"/>
</dbReference>
<dbReference type="InterPro" id="IPR000053">
    <property type="entry name" value="Thymidine/pyrmidine_PPase"/>
</dbReference>
<feature type="domain" description="Pyrimidine nucleoside phosphorylase C-terminal" evidence="4">
    <location>
        <begin position="148"/>
        <end position="222"/>
    </location>
</feature>
<dbReference type="EC" id="2.4.2.4" evidence="5"/>
<dbReference type="PANTHER" id="PTHR10515:SF0">
    <property type="entry name" value="THYMIDINE PHOSPHORYLASE"/>
    <property type="match status" value="1"/>
</dbReference>
<dbReference type="PANTHER" id="PTHR10515">
    <property type="entry name" value="THYMIDINE PHOSPHORYLASE"/>
    <property type="match status" value="1"/>
</dbReference>
<reference evidence="5 6" key="1">
    <citation type="journal article" date="2013" name="Genome Announc.">
        <title>Whole-Genome Sequences of Four Clinical Isolates of Mycobacterium tuberculosis from Tamil Nadu, South India.</title>
        <authorList>
            <person name="Narayanan S."/>
            <person name="Deshpande U."/>
        </authorList>
    </citation>
    <scope>NUCLEOTIDE SEQUENCE [LARGE SCALE GENOMIC DNA]</scope>
    <source>
        <strain evidence="5 6">CAS/NITR204</strain>
    </source>
</reference>
<dbReference type="Pfam" id="PF07831">
    <property type="entry name" value="PYNP_C"/>
    <property type="match status" value="1"/>
</dbReference>
<dbReference type="PATRIC" id="fig|1310114.3.peg.4865"/>
<dbReference type="InterPro" id="IPR013102">
    <property type="entry name" value="PYNP_C"/>
</dbReference>
<dbReference type="GO" id="GO:0006206">
    <property type="term" value="P:pyrimidine nucleobase metabolic process"/>
    <property type="evidence" value="ECO:0007669"/>
    <property type="project" value="InterPro"/>
</dbReference>
<dbReference type="KEGG" id="mtuc:J113_23155"/>
<evidence type="ECO:0000313" key="6">
    <source>
        <dbReference type="Proteomes" id="UP000013548"/>
    </source>
</evidence>
<dbReference type="GO" id="GO:0005829">
    <property type="term" value="C:cytosol"/>
    <property type="evidence" value="ECO:0007669"/>
    <property type="project" value="TreeGrafter"/>
</dbReference>
<dbReference type="SMART" id="SM00941">
    <property type="entry name" value="PYNP_C"/>
    <property type="match status" value="1"/>
</dbReference>
<evidence type="ECO:0000259" key="4">
    <source>
        <dbReference type="SMART" id="SM00941"/>
    </source>
</evidence>
<dbReference type="EMBL" id="CP005386">
    <property type="protein sequence ID" value="AGL28761.1"/>
    <property type="molecule type" value="Genomic_DNA"/>
</dbReference>
<dbReference type="InterPro" id="IPR035902">
    <property type="entry name" value="Nuc_phospho_transferase"/>
</dbReference>
<protein>
    <submittedName>
        <fullName evidence="5">Thymidine phosphorylase</fullName>
        <ecNumber evidence="5">2.4.2.4</ecNumber>
    </submittedName>
</protein>